<dbReference type="Proteomes" id="UP000018208">
    <property type="component" value="Unassembled WGS sequence"/>
</dbReference>
<dbReference type="AlphaFoldDB" id="V6LPF4"/>
<reference evidence="3" key="2">
    <citation type="submission" date="2020-12" db="EMBL/GenBank/DDBJ databases">
        <title>New Spironucleus salmonicida genome in near-complete chromosomes.</title>
        <authorList>
            <person name="Xu F."/>
            <person name="Kurt Z."/>
            <person name="Jimenez-Gonzalez A."/>
            <person name="Astvaldsson A."/>
            <person name="Andersson J.O."/>
            <person name="Svard S.G."/>
        </authorList>
    </citation>
    <scope>NUCLEOTIDE SEQUENCE</scope>
    <source>
        <strain evidence="3">ATCC 50377</strain>
    </source>
</reference>
<organism evidence="2">
    <name type="scientific">Spironucleus salmonicida</name>
    <dbReference type="NCBI Taxonomy" id="348837"/>
    <lineage>
        <taxon>Eukaryota</taxon>
        <taxon>Metamonada</taxon>
        <taxon>Diplomonadida</taxon>
        <taxon>Hexamitidae</taxon>
        <taxon>Hexamitinae</taxon>
        <taxon>Spironucleus</taxon>
    </lineage>
</organism>
<accession>V6LPF4</accession>
<protein>
    <recommendedName>
        <fullName evidence="5">Transmembrane protein</fullName>
    </recommendedName>
</protein>
<proteinExistence type="predicted"/>
<dbReference type="VEuPathDB" id="GiardiaDB:SS50377_24325"/>
<evidence type="ECO:0000313" key="4">
    <source>
        <dbReference type="Proteomes" id="UP000018208"/>
    </source>
</evidence>
<keyword evidence="4" id="KW-1185">Reference proteome</keyword>
<name>V6LPF4_9EUKA</name>
<feature type="transmembrane region" description="Helical" evidence="1">
    <location>
        <begin position="496"/>
        <end position="519"/>
    </location>
</feature>
<evidence type="ECO:0000313" key="3">
    <source>
        <dbReference type="EMBL" id="KAH0574370.1"/>
    </source>
</evidence>
<evidence type="ECO:0000313" key="2">
    <source>
        <dbReference type="EMBL" id="EST46123.1"/>
    </source>
</evidence>
<evidence type="ECO:0000256" key="1">
    <source>
        <dbReference type="SAM" id="Phobius"/>
    </source>
</evidence>
<dbReference type="EMBL" id="KI546085">
    <property type="protein sequence ID" value="EST46123.1"/>
    <property type="molecule type" value="Genomic_DNA"/>
</dbReference>
<keyword evidence="1" id="KW-0812">Transmembrane</keyword>
<keyword evidence="1" id="KW-1133">Transmembrane helix</keyword>
<dbReference type="EMBL" id="AUWU02000004">
    <property type="protein sequence ID" value="KAH0574370.1"/>
    <property type="molecule type" value="Genomic_DNA"/>
</dbReference>
<sequence>MLIILSFSCQAGSARVEVNKQTDSIQFFTEPNPNLNHAEVTSCIAQTGQTAIYQIQIGSNTFRSQFIVYDAFKNNTIMLTPLDGSSAASASSFVIASYIITFLDNNLDQSSAVGQLIVVIYNYNQCIFDPAIQYESFKSISAIIKTNPNCIITPTADVMYILDLHENVIIQKNITAAVFDFAKFTIASANCEAGSTEFKKLCSDLSLEISGENFISLILNIIIPKTITSKNKYNNQYGVEVEEEVIYNFTLIYRIPISRRDVTVTCTKSDALAFLGDVIFIHQVPTETLCNFDTYDTQNFWISASELADETGKTFQLQFYTQDAFKIKSYIGCETWEISEFESFEECKEQLALVLTYPSNMSQSIIYKLYISNVYSGSYRFNTQNIPGGNGQATILDNQLCIKINKTILSSRTFANIELNISHSIADFNDEDIQFNTKYNFIFPSPDNNYCFTITDQQEQTLNALSFQNNFGVVSVLGNLLILTQLNPEIPYQQFWQGWVLLVAAFIFGCLLIILSSLYRKKMYAKGQYIRDR</sequence>
<gene>
    <name evidence="2" type="ORF">SS50377_14117</name>
    <name evidence="3" type="ORF">SS50377_24325</name>
</gene>
<evidence type="ECO:0008006" key="5">
    <source>
        <dbReference type="Google" id="ProtNLM"/>
    </source>
</evidence>
<keyword evidence="1" id="KW-0472">Membrane</keyword>
<reference evidence="2 3" key="1">
    <citation type="journal article" date="2014" name="PLoS Genet.">
        <title>The Genome of Spironucleus salmonicida Highlights a Fish Pathogen Adapted to Fluctuating Environments.</title>
        <authorList>
            <person name="Xu F."/>
            <person name="Jerlstrom-Hultqvist J."/>
            <person name="Einarsson E."/>
            <person name="Astvaldsson A."/>
            <person name="Svard S.G."/>
            <person name="Andersson J.O."/>
        </authorList>
    </citation>
    <scope>NUCLEOTIDE SEQUENCE</scope>
    <source>
        <strain evidence="3">ATCC 50377</strain>
    </source>
</reference>